<reference evidence="9 10" key="1">
    <citation type="submission" date="2023-04" db="EMBL/GenBank/DDBJ databases">
        <title>Lysobacter sp. strain UC isolated from soil sample.</title>
        <authorList>
            <person name="Choksket S."/>
            <person name="Harshvardhan F."/>
            <person name="Rana R."/>
            <person name="Patil P.B."/>
            <person name="Korpole S."/>
        </authorList>
    </citation>
    <scope>NUCLEOTIDE SEQUENCE [LARGE SCALE GENOMIC DNA]</scope>
    <source>
        <strain evidence="9 10">UC</strain>
    </source>
</reference>
<dbReference type="Pfam" id="PF13727">
    <property type="entry name" value="CoA_binding_3"/>
    <property type="match status" value="1"/>
</dbReference>
<keyword evidence="10" id="KW-1185">Reference proteome</keyword>
<name>A0ABU1C987_9GAMM</name>
<accession>A0ABU1C987</accession>
<organism evidence="9 10">
    <name type="scientific">Lysobacter arvi</name>
    <dbReference type="NCBI Taxonomy" id="3038776"/>
    <lineage>
        <taxon>Bacteria</taxon>
        <taxon>Pseudomonadati</taxon>
        <taxon>Pseudomonadota</taxon>
        <taxon>Gammaproteobacteria</taxon>
        <taxon>Lysobacterales</taxon>
        <taxon>Lysobacteraceae</taxon>
        <taxon>Lysobacter</taxon>
    </lineage>
</organism>
<dbReference type="InterPro" id="IPR003362">
    <property type="entry name" value="Bact_transf"/>
</dbReference>
<dbReference type="Gene3D" id="3.40.50.720">
    <property type="entry name" value="NAD(P)-binding Rossmann-like Domain"/>
    <property type="match status" value="1"/>
</dbReference>
<keyword evidence="5 7" id="KW-1133">Transmembrane helix</keyword>
<evidence type="ECO:0000256" key="6">
    <source>
        <dbReference type="ARBA" id="ARBA00023136"/>
    </source>
</evidence>
<comment type="subcellular location">
    <subcellularLocation>
        <location evidence="1">Membrane</location>
        <topology evidence="1">Multi-pass membrane protein</topology>
    </subcellularLocation>
</comment>
<feature type="transmembrane region" description="Helical" evidence="7">
    <location>
        <begin position="93"/>
        <end position="110"/>
    </location>
</feature>
<dbReference type="NCBIfam" id="TIGR03025">
    <property type="entry name" value="EPS_sugtrans"/>
    <property type="match status" value="1"/>
</dbReference>
<keyword evidence="3 9" id="KW-0808">Transferase</keyword>
<evidence type="ECO:0000256" key="7">
    <source>
        <dbReference type="SAM" id="Phobius"/>
    </source>
</evidence>
<protein>
    <submittedName>
        <fullName evidence="9">Undecaprenyl-phosphate glucose phosphotransferase</fullName>
        <ecNumber evidence="9">2.7.8.31</ecNumber>
    </submittedName>
</protein>
<sequence>MLPIPIRRPYEVERLPQTRLTALLSLLLRASDLLVLAVAAIVAHKLRFGGASMSIEFERAIARALLFTLVILGPSSTYRGWRAKDWPRHMLRLFVLWTAVFIAGVLYVAVLKVPGVTSRLWWGYWFVGAVAGSCALRLVCLCVNRWAHAHGHEVFRAVIVGRPETASRIAIGLRSTLAAETTLLGWFSVDENAAPSMSGLQHLGSVNALRHYVESQGVRQVWLSPGEADSHWTTQVLDALKHSTADIKYVPSLAGDAIFSGSVETLSGMPVINLRSSPLDGEAQVIKGIEDRVLALLILVLILPVMAVIAVGVKLSSPGPVLFRQKRHGLDCMPIEVWKFRSMRVHQETAGAVTQATRHDSRVTRFGRFLRRTSLDELPQFFNVLQGTMSIVGPRPHAIAHNDYYKSVVQNYMQRHRMKPGITGWAQVNGLRGETDTVEKMAKRVEYDLYYMQNWSVLFDLRIIGMTLVKGFLSKAAY</sequence>
<feature type="domain" description="Bacterial sugar transferase" evidence="8">
    <location>
        <begin position="287"/>
        <end position="470"/>
    </location>
</feature>
<dbReference type="NCBIfam" id="TIGR03023">
    <property type="entry name" value="WcaJ_sugtrans"/>
    <property type="match status" value="1"/>
</dbReference>
<evidence type="ECO:0000256" key="1">
    <source>
        <dbReference type="ARBA" id="ARBA00004141"/>
    </source>
</evidence>
<evidence type="ECO:0000256" key="3">
    <source>
        <dbReference type="ARBA" id="ARBA00022679"/>
    </source>
</evidence>
<dbReference type="EC" id="2.7.8.31" evidence="9"/>
<evidence type="ECO:0000313" key="9">
    <source>
        <dbReference type="EMBL" id="MDR0181660.1"/>
    </source>
</evidence>
<evidence type="ECO:0000256" key="5">
    <source>
        <dbReference type="ARBA" id="ARBA00022989"/>
    </source>
</evidence>
<feature type="transmembrane region" description="Helical" evidence="7">
    <location>
        <begin position="61"/>
        <end position="81"/>
    </location>
</feature>
<dbReference type="PANTHER" id="PTHR30576">
    <property type="entry name" value="COLANIC BIOSYNTHESIS UDP-GLUCOSE LIPID CARRIER TRANSFERASE"/>
    <property type="match status" value="1"/>
</dbReference>
<dbReference type="EMBL" id="JARUHG010000001">
    <property type="protein sequence ID" value="MDR0181660.1"/>
    <property type="molecule type" value="Genomic_DNA"/>
</dbReference>
<dbReference type="Pfam" id="PF02397">
    <property type="entry name" value="Bac_transf"/>
    <property type="match status" value="1"/>
</dbReference>
<gene>
    <name evidence="9" type="ORF">P8609_01580</name>
</gene>
<dbReference type="InterPro" id="IPR017475">
    <property type="entry name" value="EPS_sugar_tfrase"/>
</dbReference>
<keyword evidence="4 7" id="KW-0812">Transmembrane</keyword>
<evidence type="ECO:0000259" key="8">
    <source>
        <dbReference type="Pfam" id="PF02397"/>
    </source>
</evidence>
<feature type="transmembrane region" description="Helical" evidence="7">
    <location>
        <begin position="293"/>
        <end position="313"/>
    </location>
</feature>
<feature type="transmembrane region" description="Helical" evidence="7">
    <location>
        <begin position="122"/>
        <end position="143"/>
    </location>
</feature>
<dbReference type="Proteomes" id="UP001233535">
    <property type="component" value="Unassembled WGS sequence"/>
</dbReference>
<dbReference type="GO" id="GO:0089702">
    <property type="term" value="F:undecaprenyl-phosphate glucose phosphotransferase activity"/>
    <property type="evidence" value="ECO:0007669"/>
    <property type="project" value="UniProtKB-EC"/>
</dbReference>
<evidence type="ECO:0000256" key="4">
    <source>
        <dbReference type="ARBA" id="ARBA00022692"/>
    </source>
</evidence>
<proteinExistence type="inferred from homology"/>
<dbReference type="InterPro" id="IPR017473">
    <property type="entry name" value="Undecaprenyl-P_gluc_Ptfrase"/>
</dbReference>
<evidence type="ECO:0000256" key="2">
    <source>
        <dbReference type="ARBA" id="ARBA00006464"/>
    </source>
</evidence>
<keyword evidence="6 7" id="KW-0472">Membrane</keyword>
<comment type="similarity">
    <text evidence="2">Belongs to the bacterial sugar transferase family.</text>
</comment>
<dbReference type="RefSeq" id="WP_309260841.1">
    <property type="nucleotide sequence ID" value="NZ_JARUHG010000001.1"/>
</dbReference>
<evidence type="ECO:0000313" key="10">
    <source>
        <dbReference type="Proteomes" id="UP001233535"/>
    </source>
</evidence>
<dbReference type="PANTHER" id="PTHR30576:SF21">
    <property type="entry name" value="UDP-GLUCOSE:UNDECAPRENYL-PHOSPHATE GLUCOSE-1-PHOSPHATE TRANSFERASE"/>
    <property type="match status" value="1"/>
</dbReference>
<feature type="transmembrane region" description="Helical" evidence="7">
    <location>
        <begin position="20"/>
        <end position="41"/>
    </location>
</feature>
<comment type="caution">
    <text evidence="9">The sequence shown here is derived from an EMBL/GenBank/DDBJ whole genome shotgun (WGS) entry which is preliminary data.</text>
</comment>